<dbReference type="RefSeq" id="WP_095045380.1">
    <property type="nucleotide sequence ID" value="NZ_LN890656.1"/>
</dbReference>
<evidence type="ECO:0000313" key="1">
    <source>
        <dbReference type="EMBL" id="CUS06050.1"/>
    </source>
</evidence>
<dbReference type="EMBL" id="LN890656">
    <property type="protein sequence ID" value="CUS06050.1"/>
    <property type="molecule type" value="Genomic_DNA"/>
</dbReference>
<organism evidence="1 2">
    <name type="scientific">Candidatus Promineifilum breve</name>
    <dbReference type="NCBI Taxonomy" id="1806508"/>
    <lineage>
        <taxon>Bacteria</taxon>
        <taxon>Bacillati</taxon>
        <taxon>Chloroflexota</taxon>
        <taxon>Ardenticatenia</taxon>
        <taxon>Candidatus Promineifilales</taxon>
        <taxon>Candidatus Promineifilaceae</taxon>
        <taxon>Candidatus Promineifilum</taxon>
    </lineage>
</organism>
<evidence type="ECO:0008006" key="3">
    <source>
        <dbReference type="Google" id="ProtNLM"/>
    </source>
</evidence>
<protein>
    <recommendedName>
        <fullName evidence="3">Response regulatory domain-containing protein</fullName>
    </recommendedName>
</protein>
<dbReference type="AlphaFoldDB" id="A0A160TAC2"/>
<accession>A0A160TAC2</accession>
<keyword evidence="2" id="KW-1185">Reference proteome</keyword>
<proteinExistence type="predicted"/>
<name>A0A160TAC2_9CHLR</name>
<reference evidence="1" key="1">
    <citation type="submission" date="2016-01" db="EMBL/GenBank/DDBJ databases">
        <authorList>
            <person name="Mcilroy J.S."/>
            <person name="Karst M S."/>
            <person name="Albertsen M."/>
        </authorList>
    </citation>
    <scope>NUCLEOTIDE SEQUENCE</scope>
    <source>
        <strain evidence="1">Cfx-K</strain>
    </source>
</reference>
<evidence type="ECO:0000313" key="2">
    <source>
        <dbReference type="Proteomes" id="UP000215027"/>
    </source>
</evidence>
<dbReference type="KEGG" id="pbf:CFX0092_B0516"/>
<gene>
    <name evidence="1" type="ORF">CFX0092_B0516</name>
</gene>
<dbReference type="Proteomes" id="UP000215027">
    <property type="component" value="Chromosome II"/>
</dbReference>
<sequence length="126" mass="13517">MKPLRVVLLGQSVLLGSLAAGLRRFRELEVLCLAAPPPEAEPVAALSPDVILFDAAAAAPPFALALLHCCPALRLISLDADRNRVVVWSGQQLNDLSLDDLARLLGDDQRLFHLSAVPDSSKDRTS</sequence>